<evidence type="ECO:0000256" key="4">
    <source>
        <dbReference type="ARBA" id="ARBA00023125"/>
    </source>
</evidence>
<feature type="compositionally biased region" description="Basic residues" evidence="7">
    <location>
        <begin position="90"/>
        <end position="99"/>
    </location>
</feature>
<dbReference type="InterPro" id="IPR017888">
    <property type="entry name" value="CYC/TB1_R_domain"/>
</dbReference>
<keyword evidence="2" id="KW-0217">Developmental protein</keyword>
<feature type="region of interest" description="Disordered" evidence="7">
    <location>
        <begin position="76"/>
        <end position="155"/>
    </location>
</feature>
<comment type="subcellular location">
    <subcellularLocation>
        <location evidence="1">Nucleus</location>
    </subcellularLocation>
</comment>
<dbReference type="PANTHER" id="PTHR31072:SF226">
    <property type="entry name" value="TRANSCRIPTION FACTOR TCP18"/>
    <property type="match status" value="1"/>
</dbReference>
<feature type="domain" description="R" evidence="9">
    <location>
        <begin position="102"/>
        <end position="119"/>
    </location>
</feature>
<evidence type="ECO:0000313" key="10">
    <source>
        <dbReference type="EMBL" id="KAF7838617.1"/>
    </source>
</evidence>
<protein>
    <submittedName>
        <fullName evidence="10">Transcription factor TCP12-like</fullName>
    </submittedName>
</protein>
<organism evidence="10 11">
    <name type="scientific">Senna tora</name>
    <dbReference type="NCBI Taxonomy" id="362788"/>
    <lineage>
        <taxon>Eukaryota</taxon>
        <taxon>Viridiplantae</taxon>
        <taxon>Streptophyta</taxon>
        <taxon>Embryophyta</taxon>
        <taxon>Tracheophyta</taxon>
        <taxon>Spermatophyta</taxon>
        <taxon>Magnoliopsida</taxon>
        <taxon>eudicotyledons</taxon>
        <taxon>Gunneridae</taxon>
        <taxon>Pentapetalae</taxon>
        <taxon>rosids</taxon>
        <taxon>fabids</taxon>
        <taxon>Fabales</taxon>
        <taxon>Fabaceae</taxon>
        <taxon>Caesalpinioideae</taxon>
        <taxon>Cassia clade</taxon>
        <taxon>Senna</taxon>
    </lineage>
</organism>
<keyword evidence="6" id="KW-0539">Nucleus</keyword>
<evidence type="ECO:0000313" key="11">
    <source>
        <dbReference type="Proteomes" id="UP000634136"/>
    </source>
</evidence>
<dbReference type="InterPro" id="IPR005333">
    <property type="entry name" value="Transcription_factor_TCP"/>
</dbReference>
<dbReference type="GO" id="GO:0043565">
    <property type="term" value="F:sequence-specific DNA binding"/>
    <property type="evidence" value="ECO:0007669"/>
    <property type="project" value="TreeGrafter"/>
</dbReference>
<dbReference type="OrthoDB" id="1896834at2759"/>
<accession>A0A834X6B3</accession>
<evidence type="ECO:0000259" key="9">
    <source>
        <dbReference type="PROSITE" id="PS51370"/>
    </source>
</evidence>
<dbReference type="Pfam" id="PF03634">
    <property type="entry name" value="TCP"/>
    <property type="match status" value="1"/>
</dbReference>
<feature type="compositionally biased region" description="Gly residues" evidence="7">
    <location>
        <begin position="140"/>
        <end position="151"/>
    </location>
</feature>
<proteinExistence type="predicted"/>
<dbReference type="PROSITE" id="PS51370">
    <property type="entry name" value="R"/>
    <property type="match status" value="1"/>
</dbReference>
<evidence type="ECO:0000256" key="7">
    <source>
        <dbReference type="SAM" id="MobiDB-lite"/>
    </source>
</evidence>
<name>A0A834X6B3_9FABA</name>
<dbReference type="GO" id="GO:0005634">
    <property type="term" value="C:nucleus"/>
    <property type="evidence" value="ECO:0007669"/>
    <property type="project" value="UniProtKB-SubCell"/>
</dbReference>
<gene>
    <name evidence="10" type="ORF">G2W53_007099</name>
</gene>
<evidence type="ECO:0000256" key="3">
    <source>
        <dbReference type="ARBA" id="ARBA00023015"/>
    </source>
</evidence>
<dbReference type="InterPro" id="IPR017887">
    <property type="entry name" value="TF_TCP_subgr"/>
</dbReference>
<dbReference type="EMBL" id="JAAIUW010000003">
    <property type="protein sequence ID" value="KAF7838617.1"/>
    <property type="molecule type" value="Genomic_DNA"/>
</dbReference>
<sequence length="249" mass="27944">MRLSLDVARRFFGLQDMLGFDKASKTVEWLLSQAKSQIHNLEMTLHYNSGWSTSSTTSSTTSTTTTATMNCSSLSGLDDVAADPSSTTARRVKVSRRARVQRESRAKARERARERTREKMTMRRRKLITTITSADDDDGGGGGDNGGGGGRSKQIPQNINIVKNNMNPPPSSNCFDVGEILESESDQQARDDQKNLWSVLLEDDDVVPMINKWSWSPSMYFNSLHTSGLLIHESRFSPWEAYYMTSKRF</sequence>
<evidence type="ECO:0000256" key="1">
    <source>
        <dbReference type="ARBA" id="ARBA00004123"/>
    </source>
</evidence>
<evidence type="ECO:0000259" key="8">
    <source>
        <dbReference type="PROSITE" id="PS51369"/>
    </source>
</evidence>
<feature type="domain" description="TCP" evidence="8">
    <location>
        <begin position="1"/>
        <end position="41"/>
    </location>
</feature>
<comment type="caution">
    <text evidence="10">The sequence shown here is derived from an EMBL/GenBank/DDBJ whole genome shotgun (WGS) entry which is preliminary data.</text>
</comment>
<dbReference type="GO" id="GO:2000032">
    <property type="term" value="P:regulation of secondary shoot formation"/>
    <property type="evidence" value="ECO:0007669"/>
    <property type="project" value="TreeGrafter"/>
</dbReference>
<dbReference type="GO" id="GO:0003700">
    <property type="term" value="F:DNA-binding transcription factor activity"/>
    <property type="evidence" value="ECO:0007669"/>
    <property type="project" value="InterPro"/>
</dbReference>
<dbReference type="PROSITE" id="PS51369">
    <property type="entry name" value="TCP"/>
    <property type="match status" value="1"/>
</dbReference>
<dbReference type="Proteomes" id="UP000634136">
    <property type="component" value="Unassembled WGS sequence"/>
</dbReference>
<dbReference type="AlphaFoldDB" id="A0A834X6B3"/>
<evidence type="ECO:0000256" key="6">
    <source>
        <dbReference type="ARBA" id="ARBA00023242"/>
    </source>
</evidence>
<keyword evidence="11" id="KW-1185">Reference proteome</keyword>
<keyword evidence="3" id="KW-0805">Transcription regulation</keyword>
<keyword evidence="5" id="KW-0804">Transcription</keyword>
<evidence type="ECO:0000256" key="2">
    <source>
        <dbReference type="ARBA" id="ARBA00022473"/>
    </source>
</evidence>
<reference evidence="10" key="1">
    <citation type="submission" date="2020-09" db="EMBL/GenBank/DDBJ databases">
        <title>Genome-Enabled Discovery of Anthraquinone Biosynthesis in Senna tora.</title>
        <authorList>
            <person name="Kang S.-H."/>
            <person name="Pandey R.P."/>
            <person name="Lee C.-M."/>
            <person name="Sim J.-S."/>
            <person name="Jeong J.-T."/>
            <person name="Choi B.-S."/>
            <person name="Jung M."/>
            <person name="Ginzburg D."/>
            <person name="Zhao K."/>
            <person name="Won S.Y."/>
            <person name="Oh T.-J."/>
            <person name="Yu Y."/>
            <person name="Kim N.-H."/>
            <person name="Lee O.R."/>
            <person name="Lee T.-H."/>
            <person name="Bashyal P."/>
            <person name="Kim T.-S."/>
            <person name="Lee W.-H."/>
            <person name="Kawkins C."/>
            <person name="Kim C.-K."/>
            <person name="Kim J.S."/>
            <person name="Ahn B.O."/>
            <person name="Rhee S.Y."/>
            <person name="Sohng J.K."/>
        </authorList>
    </citation>
    <scope>NUCLEOTIDE SEQUENCE</scope>
    <source>
        <tissue evidence="10">Leaf</tissue>
    </source>
</reference>
<evidence type="ECO:0000256" key="5">
    <source>
        <dbReference type="ARBA" id="ARBA00023163"/>
    </source>
</evidence>
<keyword evidence="4" id="KW-0238">DNA-binding</keyword>
<feature type="compositionally biased region" description="Basic and acidic residues" evidence="7">
    <location>
        <begin position="100"/>
        <end position="121"/>
    </location>
</feature>
<dbReference type="PANTHER" id="PTHR31072">
    <property type="entry name" value="TRANSCRIPTION FACTOR TCP4-RELATED"/>
    <property type="match status" value="1"/>
</dbReference>